<feature type="domain" description="HD Cas3-type" evidence="10">
    <location>
        <begin position="21"/>
        <end position="252"/>
    </location>
</feature>
<dbReference type="RefSeq" id="WP_015193896.1">
    <property type="nucleotide sequence ID" value="NC_019748.1"/>
</dbReference>
<dbReference type="Pfam" id="PF22590">
    <property type="entry name" value="Cas3-like_C_2"/>
    <property type="match status" value="1"/>
</dbReference>
<dbReference type="InterPro" id="IPR050079">
    <property type="entry name" value="DEAD_box_RNA_helicase"/>
</dbReference>
<dbReference type="Gene3D" id="1.10.3210.30">
    <property type="match status" value="1"/>
</dbReference>
<dbReference type="OrthoDB" id="9810236at2"/>
<dbReference type="GO" id="GO:0051607">
    <property type="term" value="P:defense response to virus"/>
    <property type="evidence" value="ECO:0007669"/>
    <property type="project" value="UniProtKB-KW"/>
</dbReference>
<dbReference type="InterPro" id="IPR006474">
    <property type="entry name" value="Helicase_Cas3_CRISPR-ass_core"/>
</dbReference>
<dbReference type="PATRIC" id="fig|111780.3.peg.2810"/>
<keyword evidence="4" id="KW-0479">Metal-binding</keyword>
<reference evidence="12" key="1">
    <citation type="journal article" date="2013" name="Proc. Natl. Acad. Sci. U.S.A.">
        <title>Improving the coverage of the cyanobacterial phylum using diversity-driven genome sequencing.</title>
        <authorList>
            <person name="Shih P.M."/>
            <person name="Wu D."/>
            <person name="Latifi A."/>
            <person name="Axen S.D."/>
            <person name="Fewer D.P."/>
            <person name="Talla E."/>
            <person name="Calteau A."/>
            <person name="Cai F."/>
            <person name="Tandeau de Marsac N."/>
            <person name="Rippka R."/>
            <person name="Herdman M."/>
            <person name="Sivonen K."/>
            <person name="Coursin T."/>
            <person name="Laurent T."/>
            <person name="Goodwin L."/>
            <person name="Nolan M."/>
            <person name="Davenport K.W."/>
            <person name="Han C.S."/>
            <person name="Rubin E.M."/>
            <person name="Eisen J.A."/>
            <person name="Woyke T."/>
            <person name="Gugger M."/>
            <person name="Kerfeld C.A."/>
        </authorList>
    </citation>
    <scope>NUCLEOTIDE SEQUENCE [LARGE SCALE GENOMIC DNA]</scope>
    <source>
        <strain evidence="12">ATCC 29371 / PCC 7437</strain>
    </source>
</reference>
<keyword evidence="6" id="KW-0378">Hydrolase</keyword>
<evidence type="ECO:0000256" key="3">
    <source>
        <dbReference type="ARBA" id="ARBA00022722"/>
    </source>
</evidence>
<dbReference type="SUPFAM" id="SSF52540">
    <property type="entry name" value="P-loop containing nucleoside triphosphate hydrolases"/>
    <property type="match status" value="1"/>
</dbReference>
<proteinExistence type="inferred from homology"/>
<dbReference type="PANTHER" id="PTHR47959">
    <property type="entry name" value="ATP-DEPENDENT RNA HELICASE RHLE-RELATED"/>
    <property type="match status" value="1"/>
</dbReference>
<dbReference type="GO" id="GO:0016787">
    <property type="term" value="F:hydrolase activity"/>
    <property type="evidence" value="ECO:0007669"/>
    <property type="project" value="UniProtKB-KW"/>
</dbReference>
<dbReference type="Pfam" id="PF18019">
    <property type="entry name" value="Cas3_HD"/>
    <property type="match status" value="1"/>
</dbReference>
<dbReference type="GO" id="GO:0004518">
    <property type="term" value="F:nuclease activity"/>
    <property type="evidence" value="ECO:0007669"/>
    <property type="project" value="UniProtKB-KW"/>
</dbReference>
<comment type="similarity">
    <text evidence="2">In the central section; belongs to the CRISPR-associated helicase Cas3 family.</text>
</comment>
<dbReference type="SUPFAM" id="SSF109604">
    <property type="entry name" value="HD-domain/PDEase-like"/>
    <property type="match status" value="1"/>
</dbReference>
<evidence type="ECO:0000256" key="8">
    <source>
        <dbReference type="ARBA" id="ARBA00022840"/>
    </source>
</evidence>
<evidence type="ECO:0000313" key="12">
    <source>
        <dbReference type="Proteomes" id="UP000010473"/>
    </source>
</evidence>
<keyword evidence="12" id="KW-1185">Reference proteome</keyword>
<dbReference type="GO" id="GO:0046872">
    <property type="term" value="F:metal ion binding"/>
    <property type="evidence" value="ECO:0007669"/>
    <property type="project" value="UniProtKB-KW"/>
</dbReference>
<keyword evidence="8" id="KW-0067">ATP-binding</keyword>
<dbReference type="InterPro" id="IPR038257">
    <property type="entry name" value="CRISPR-assoc_Cas3_HD_sf"/>
</dbReference>
<dbReference type="CDD" id="cd09641">
    <property type="entry name" value="Cas3''_I"/>
    <property type="match status" value="1"/>
</dbReference>
<evidence type="ECO:0000256" key="6">
    <source>
        <dbReference type="ARBA" id="ARBA00022801"/>
    </source>
</evidence>
<evidence type="ECO:0000256" key="2">
    <source>
        <dbReference type="ARBA" id="ARBA00009046"/>
    </source>
</evidence>
<dbReference type="KEGG" id="scs:Sta7437_2702"/>
<evidence type="ECO:0000259" key="10">
    <source>
        <dbReference type="PROSITE" id="PS51643"/>
    </source>
</evidence>
<dbReference type="PROSITE" id="PS51643">
    <property type="entry name" value="HD_CAS3"/>
    <property type="match status" value="1"/>
</dbReference>
<dbReference type="NCBIfam" id="TIGR01587">
    <property type="entry name" value="cas3_core"/>
    <property type="match status" value="1"/>
</dbReference>
<dbReference type="PANTHER" id="PTHR47959:SF16">
    <property type="entry name" value="CRISPR-ASSOCIATED NUCLEASE_HELICASE CAS3-RELATED"/>
    <property type="match status" value="1"/>
</dbReference>
<name>K9XUL5_STAC7</name>
<dbReference type="Proteomes" id="UP000010473">
    <property type="component" value="Chromosome"/>
</dbReference>
<dbReference type="AlphaFoldDB" id="K9XUL5"/>
<dbReference type="GO" id="GO:0005524">
    <property type="term" value="F:ATP binding"/>
    <property type="evidence" value="ECO:0007669"/>
    <property type="project" value="UniProtKB-KW"/>
</dbReference>
<protein>
    <submittedName>
        <fullName evidence="11">CRISPR-associated helicase, Cas3 family</fullName>
    </submittedName>
</protein>
<keyword evidence="9" id="KW-0051">Antiviral defense</keyword>
<dbReference type="InterPro" id="IPR006483">
    <property type="entry name" value="CRISPR-assoc_Cas3_HD"/>
</dbReference>
<dbReference type="NCBIfam" id="TIGR01596">
    <property type="entry name" value="cas3_HD"/>
    <property type="match status" value="1"/>
</dbReference>
<dbReference type="GO" id="GO:0003724">
    <property type="term" value="F:RNA helicase activity"/>
    <property type="evidence" value="ECO:0007669"/>
    <property type="project" value="TreeGrafter"/>
</dbReference>
<dbReference type="Gene3D" id="3.40.50.300">
    <property type="entry name" value="P-loop containing nucleotide triphosphate hydrolases"/>
    <property type="match status" value="2"/>
</dbReference>
<gene>
    <name evidence="11" type="ordered locus">Sta7437_2702</name>
</gene>
<comment type="similarity">
    <text evidence="1">In the N-terminal section; belongs to the CRISPR-associated nuclease Cas3-HD family.</text>
</comment>
<keyword evidence="7" id="KW-0347">Helicase</keyword>
<evidence type="ECO:0000313" key="11">
    <source>
        <dbReference type="EMBL" id="AFZ36228.1"/>
    </source>
</evidence>
<dbReference type="InterPro" id="IPR014001">
    <property type="entry name" value="Helicase_ATP-bd"/>
</dbReference>
<evidence type="ECO:0000256" key="4">
    <source>
        <dbReference type="ARBA" id="ARBA00022723"/>
    </source>
</evidence>
<dbReference type="HOGENOM" id="CLU_013108_0_0_3"/>
<dbReference type="InterPro" id="IPR027417">
    <property type="entry name" value="P-loop_NTPase"/>
</dbReference>
<evidence type="ECO:0000256" key="9">
    <source>
        <dbReference type="ARBA" id="ARBA00023118"/>
    </source>
</evidence>
<dbReference type="GO" id="GO:0005829">
    <property type="term" value="C:cytosol"/>
    <property type="evidence" value="ECO:0007669"/>
    <property type="project" value="TreeGrafter"/>
</dbReference>
<dbReference type="EMBL" id="CP003653">
    <property type="protein sequence ID" value="AFZ36228.1"/>
    <property type="molecule type" value="Genomic_DNA"/>
</dbReference>
<organism evidence="11 12">
    <name type="scientific">Stanieria cyanosphaera (strain ATCC 29371 / PCC 7437)</name>
    <dbReference type="NCBI Taxonomy" id="111780"/>
    <lineage>
        <taxon>Bacteria</taxon>
        <taxon>Bacillati</taxon>
        <taxon>Cyanobacteriota</taxon>
        <taxon>Cyanophyceae</taxon>
        <taxon>Pleurocapsales</taxon>
        <taxon>Dermocarpellaceae</taxon>
        <taxon>Stanieria</taxon>
    </lineage>
</organism>
<evidence type="ECO:0000256" key="5">
    <source>
        <dbReference type="ARBA" id="ARBA00022741"/>
    </source>
</evidence>
<keyword evidence="5" id="KW-0547">Nucleotide-binding</keyword>
<dbReference type="STRING" id="111780.Sta7437_2702"/>
<sequence>MKQAPVLKPDLLLAKSFEPGKWKGSYSLVGHTADVVNAVSTLVDVLGDRLISQFGLQCNLSELKSTACLAAYLHDWGKANEHFQGVVRANIKDAHPKRFLPDHPQIIRHEVASVLLAWEFREWLEQGEGDFLTALAAAGGHHLKLGGRSGKCTDELGEIRFSGDDRLFLYVLDVVDGKQQFNRHFKQLLKYGIKALGLPNNIKLSQKPSLSWSVKQIKEKRFQIADFLSLEWQPDSVFLAVIKSLLIAGDAIGSAIPNVNESISIKNWITENVQNTLDETKLQRVIDARLDAHQLRPFQIQLAQSKTRVTLARAGCGTGKTLGAYNWAKSFAIGRKLIFCYPTTGTSTEGFLDYVHDQLDSVLLHSRADVDLAMATTGEEEEAGEGNNESAIKLESFKAWGKESIVCTVDTVLGLLQCNRRPMYCFPAIANAAFVFDEVHCYDDRLFGALLRFLEVFKAPILLMSASFLPWQKEAITKAVGEPIEIISGSKEIEAQPRYRFNYEAQPDWSIVEHELSTGGKVLWVCNQVNTAIDVYKDAKARRLNAVLYHSRYRYQDRVQHHRDVVDGFKQDEPILAIATQVAEMSLDLSATLLVSQIADPAGLIQRLGRLNRRYCGHALDALFYPDDKVGFPYSKEELENGLRLIQSFEDEVCQRDLAQWLEDSDTFGQPDTKSVLLDGNWRTYPTSLGKEGFNITVLLEQDLATIKSLPAKEIPRYTIPIPAKNYQKWQKHKFYPIAPTEIWSYSPELGAYELKSREN</sequence>
<keyword evidence="3" id="KW-0540">Nuclease</keyword>
<accession>K9XUL5</accession>
<evidence type="ECO:0000256" key="1">
    <source>
        <dbReference type="ARBA" id="ARBA00006847"/>
    </source>
</evidence>
<dbReference type="eggNOG" id="COG1203">
    <property type="taxonomic scope" value="Bacteria"/>
</dbReference>
<dbReference type="InterPro" id="IPR054712">
    <property type="entry name" value="Cas3-like_dom"/>
</dbReference>
<evidence type="ECO:0000256" key="7">
    <source>
        <dbReference type="ARBA" id="ARBA00022806"/>
    </source>
</evidence>
<dbReference type="SMART" id="SM00487">
    <property type="entry name" value="DEXDc"/>
    <property type="match status" value="1"/>
</dbReference>